<dbReference type="Proteomes" id="UP000019804">
    <property type="component" value="Unassembled WGS sequence"/>
</dbReference>
<accession>A0A017S2I0</accession>
<dbReference type="AlphaFoldDB" id="A0A017S2I0"/>
<keyword evidence="2" id="KW-1185">Reference proteome</keyword>
<sequence length="205" mass="22516">MHCIASSYPSVHLEYALLCLMIGSSCMSRDLRVSTPREDTQLRGGSPTTGSRCTCCLCNGTHGVLQSVEDERRRRWDALISRWPAEAAERPRNKGVDIIFVAGCVYTIFSKGVFPGGSSNECGAWFGAQLTGSYTLENIPEIVPEKSTKRKEILRSFAATIRTELAGPLTYSAGTLTYSAGTWEPVHPASVIRATTTFQNRKYQP</sequence>
<dbReference type="GeneID" id="63693237"/>
<dbReference type="HOGENOM" id="CLU_1337269_0_0_1"/>
<dbReference type="RefSeq" id="XP_040634822.1">
    <property type="nucleotide sequence ID" value="XM_040778113.1"/>
</dbReference>
<gene>
    <name evidence="1" type="ORF">EURHEDRAFT_252827</name>
</gene>
<dbReference type="OrthoDB" id="4426597at2759"/>
<proteinExistence type="predicted"/>
<organism evidence="1 2">
    <name type="scientific">Aspergillus ruber (strain CBS 135680)</name>
    <dbReference type="NCBI Taxonomy" id="1388766"/>
    <lineage>
        <taxon>Eukaryota</taxon>
        <taxon>Fungi</taxon>
        <taxon>Dikarya</taxon>
        <taxon>Ascomycota</taxon>
        <taxon>Pezizomycotina</taxon>
        <taxon>Eurotiomycetes</taxon>
        <taxon>Eurotiomycetidae</taxon>
        <taxon>Eurotiales</taxon>
        <taxon>Aspergillaceae</taxon>
        <taxon>Aspergillus</taxon>
        <taxon>Aspergillus subgen. Aspergillus</taxon>
    </lineage>
</organism>
<protein>
    <submittedName>
        <fullName evidence="1">Uncharacterized protein</fullName>
    </submittedName>
</protein>
<evidence type="ECO:0000313" key="2">
    <source>
        <dbReference type="Proteomes" id="UP000019804"/>
    </source>
</evidence>
<evidence type="ECO:0000313" key="1">
    <source>
        <dbReference type="EMBL" id="EYE91132.1"/>
    </source>
</evidence>
<dbReference type="EMBL" id="KK088448">
    <property type="protein sequence ID" value="EYE91132.1"/>
    <property type="molecule type" value="Genomic_DNA"/>
</dbReference>
<name>A0A017S2I0_ASPRC</name>
<reference evidence="2" key="1">
    <citation type="journal article" date="2014" name="Nat. Commun.">
        <title>Genomic adaptations of the halophilic Dead Sea filamentous fungus Eurotium rubrum.</title>
        <authorList>
            <person name="Kis-Papo T."/>
            <person name="Weig A.R."/>
            <person name="Riley R."/>
            <person name="Persoh D."/>
            <person name="Salamov A."/>
            <person name="Sun H."/>
            <person name="Lipzen A."/>
            <person name="Wasser S.P."/>
            <person name="Rambold G."/>
            <person name="Grigoriev I.V."/>
            <person name="Nevo E."/>
        </authorList>
    </citation>
    <scope>NUCLEOTIDE SEQUENCE [LARGE SCALE GENOMIC DNA]</scope>
    <source>
        <strain evidence="2">CBS 135680</strain>
    </source>
</reference>